<dbReference type="PANTHER" id="PTHR42721:SF3">
    <property type="entry name" value="BETA-D-XYLOSIDASE 5-RELATED"/>
    <property type="match status" value="1"/>
</dbReference>
<evidence type="ECO:0000256" key="8">
    <source>
        <dbReference type="ARBA" id="ARBA00023180"/>
    </source>
</evidence>
<dbReference type="GO" id="GO:0031222">
    <property type="term" value="P:arabinan catabolic process"/>
    <property type="evidence" value="ECO:0007669"/>
    <property type="project" value="TreeGrafter"/>
</dbReference>
<dbReference type="AlphaFoldDB" id="A0A6A4HEJ5"/>
<dbReference type="InterPro" id="IPR013783">
    <property type="entry name" value="Ig-like_fold"/>
</dbReference>
<dbReference type="Gene3D" id="2.60.40.10">
    <property type="entry name" value="Immunoglobulins"/>
    <property type="match status" value="1"/>
</dbReference>
<evidence type="ECO:0000256" key="9">
    <source>
        <dbReference type="ARBA" id="ARBA00023295"/>
    </source>
</evidence>
<evidence type="ECO:0000256" key="4">
    <source>
        <dbReference type="ARBA" id="ARBA00022525"/>
    </source>
</evidence>
<evidence type="ECO:0000313" key="14">
    <source>
        <dbReference type="EMBL" id="KAE9395495.1"/>
    </source>
</evidence>
<gene>
    <name evidence="14" type="ORF">BT96DRAFT_1043738</name>
</gene>
<dbReference type="Pfam" id="PF01915">
    <property type="entry name" value="Glyco_hydro_3_C"/>
    <property type="match status" value="1"/>
</dbReference>
<sequence length="780" mass="83291">MAVLNTFFAKASLLLPLLTSSVLAAFPDCANGPLATNLVCNTSANYIDRAKALVAEFTLAEMISNMGYQTPSISRLGLPAYMWWSEALHGVANSPGVNFAPPGNNFSFATSFPASILMGAAFDDQLVNNVAAIISTEARAFNNFGDAGLSFFTPNINPFKDPRWGRGQETPGEDPFHIGRYAYSLVTGLQGGLGTELTGAGQQYLKIVADCKHYAAYDMENWEGNSRVAFNAIVSTQDLAEYYSPSFQSCVRDAKVASIMCSYNAVNGIPSCASVYLMQNITRDYFGLGEDQWITSDCDAVENIFDPHNYTNSLANASALALHAGTDIDCGSTYSDNLALALNENLIVEADIVQAMVRRYGSLVRLGYFDSPDIQPYRQLNWDNVNTPTAQQLAYTAALEGITLLKNDGTLPLSLSITSVALIGPWGNATTQMQSNYNGVAPFLISPLEAFQTAGFNVTFESGTAIDTTDTSGFSAALAAAKSADLVVYIGGIDDTIEAEGMDRLNITWPGNQLQLIQELACVKKPFVVIQMGGGQLDDSDIKANPSINSLVWAGYPGQSGGAAIVDILTGKQSPAGRLPITQYPGDYINEIPMTNMALRPSSTSPGRTYKWFTGEPVFPFGFGLHYTNFSLEWETPPKASYDIQDLVSAADSSGAAHTDLALLDTAFGLTIVNTGSVTSDYTALLFSNTTAGPTPAPLKQLVGYTRVKGIAAGGSATAQLNVTLGSVARVDENGNSVLFPGSYDLWVDTDIDGQGVASTLTSFELTGTQQTINEWPQPQ</sequence>
<evidence type="ECO:0000313" key="15">
    <source>
        <dbReference type="Proteomes" id="UP000799118"/>
    </source>
</evidence>
<dbReference type="SUPFAM" id="SSF51445">
    <property type="entry name" value="(Trans)glycosidases"/>
    <property type="match status" value="1"/>
</dbReference>
<dbReference type="Gene3D" id="3.20.20.300">
    <property type="entry name" value="Glycoside hydrolase, family 3, N-terminal domain"/>
    <property type="match status" value="1"/>
</dbReference>
<dbReference type="InterPro" id="IPR002772">
    <property type="entry name" value="Glyco_hydro_3_C"/>
</dbReference>
<dbReference type="Pfam" id="PF14310">
    <property type="entry name" value="Fn3-like"/>
    <property type="match status" value="1"/>
</dbReference>
<keyword evidence="8" id="KW-0325">Glycoprotein</keyword>
<keyword evidence="5" id="KW-0624">Polysaccharide degradation</keyword>
<dbReference type="SMART" id="SM01217">
    <property type="entry name" value="Fn3_like"/>
    <property type="match status" value="1"/>
</dbReference>
<evidence type="ECO:0000256" key="10">
    <source>
        <dbReference type="ARBA" id="ARBA00024574"/>
    </source>
</evidence>
<evidence type="ECO:0000256" key="3">
    <source>
        <dbReference type="ARBA" id="ARBA00005336"/>
    </source>
</evidence>
<comment type="catalytic activity">
    <reaction evidence="10">
        <text>Hydrolysis of (1-&gt;4)-beta-D-xylans, to remove successive D-xylose residues from the non-reducing termini.</text>
        <dbReference type="EC" id="3.2.1.37"/>
    </reaction>
</comment>
<dbReference type="Proteomes" id="UP000799118">
    <property type="component" value="Unassembled WGS sequence"/>
</dbReference>
<dbReference type="GO" id="GO:0045493">
    <property type="term" value="P:xylan catabolic process"/>
    <property type="evidence" value="ECO:0007669"/>
    <property type="project" value="UniProtKB-UniPathway"/>
</dbReference>
<keyword evidence="7" id="KW-0378">Hydrolase</keyword>
<organism evidence="14 15">
    <name type="scientific">Gymnopus androsaceus JB14</name>
    <dbReference type="NCBI Taxonomy" id="1447944"/>
    <lineage>
        <taxon>Eukaryota</taxon>
        <taxon>Fungi</taxon>
        <taxon>Dikarya</taxon>
        <taxon>Basidiomycota</taxon>
        <taxon>Agaricomycotina</taxon>
        <taxon>Agaricomycetes</taxon>
        <taxon>Agaricomycetidae</taxon>
        <taxon>Agaricales</taxon>
        <taxon>Marasmiineae</taxon>
        <taxon>Omphalotaceae</taxon>
        <taxon>Gymnopus</taxon>
    </lineage>
</organism>
<keyword evidence="5" id="KW-0119">Carbohydrate metabolism</keyword>
<evidence type="ECO:0000259" key="13">
    <source>
        <dbReference type="SMART" id="SM01217"/>
    </source>
</evidence>
<feature type="domain" description="Fibronectin type III-like" evidence="13">
    <location>
        <begin position="682"/>
        <end position="752"/>
    </location>
</feature>
<dbReference type="GO" id="GO:0005576">
    <property type="term" value="C:extracellular region"/>
    <property type="evidence" value="ECO:0007669"/>
    <property type="project" value="UniProtKB-SubCell"/>
</dbReference>
<comment type="subcellular location">
    <subcellularLocation>
        <location evidence="1">Secreted</location>
    </subcellularLocation>
</comment>
<evidence type="ECO:0000256" key="12">
    <source>
        <dbReference type="SAM" id="SignalP"/>
    </source>
</evidence>
<dbReference type="OrthoDB" id="47059at2759"/>
<dbReference type="EMBL" id="ML769530">
    <property type="protein sequence ID" value="KAE9395495.1"/>
    <property type="molecule type" value="Genomic_DNA"/>
</dbReference>
<dbReference type="PANTHER" id="PTHR42721">
    <property type="entry name" value="SUGAR HYDROLASE-RELATED"/>
    <property type="match status" value="1"/>
</dbReference>
<dbReference type="InterPro" id="IPR001764">
    <property type="entry name" value="Glyco_hydro_3_N"/>
</dbReference>
<accession>A0A6A4HEJ5</accession>
<dbReference type="InterPro" id="IPR036881">
    <property type="entry name" value="Glyco_hydro_3_C_sf"/>
</dbReference>
<name>A0A6A4HEJ5_9AGAR</name>
<dbReference type="Pfam" id="PF00933">
    <property type="entry name" value="Glyco_hydro_3"/>
    <property type="match status" value="1"/>
</dbReference>
<feature type="signal peptide" evidence="12">
    <location>
        <begin position="1"/>
        <end position="24"/>
    </location>
</feature>
<evidence type="ECO:0000256" key="11">
    <source>
        <dbReference type="ARBA" id="ARBA00026107"/>
    </source>
</evidence>
<protein>
    <recommendedName>
        <fullName evidence="11">xylan 1,4-beta-xylosidase</fullName>
        <ecNumber evidence="11">3.2.1.37</ecNumber>
    </recommendedName>
</protein>
<evidence type="ECO:0000256" key="2">
    <source>
        <dbReference type="ARBA" id="ARBA00004851"/>
    </source>
</evidence>
<keyword evidence="9" id="KW-0326">Glycosidase</keyword>
<dbReference type="GO" id="GO:0009044">
    <property type="term" value="F:xylan 1,4-beta-xylosidase activity"/>
    <property type="evidence" value="ECO:0007669"/>
    <property type="project" value="UniProtKB-EC"/>
</dbReference>
<evidence type="ECO:0000256" key="6">
    <source>
        <dbReference type="ARBA" id="ARBA00022729"/>
    </source>
</evidence>
<comment type="pathway">
    <text evidence="2">Glycan degradation; xylan degradation.</text>
</comment>
<keyword evidence="6 12" id="KW-0732">Signal</keyword>
<dbReference type="InterPro" id="IPR036962">
    <property type="entry name" value="Glyco_hydro_3_N_sf"/>
</dbReference>
<proteinExistence type="inferred from homology"/>
<feature type="chain" id="PRO_5025575679" description="xylan 1,4-beta-xylosidase" evidence="12">
    <location>
        <begin position="25"/>
        <end position="780"/>
    </location>
</feature>
<reference evidence="14" key="1">
    <citation type="journal article" date="2019" name="Environ. Microbiol.">
        <title>Fungal ecological strategies reflected in gene transcription - a case study of two litter decomposers.</title>
        <authorList>
            <person name="Barbi F."/>
            <person name="Kohler A."/>
            <person name="Barry K."/>
            <person name="Baskaran P."/>
            <person name="Daum C."/>
            <person name="Fauchery L."/>
            <person name="Ihrmark K."/>
            <person name="Kuo A."/>
            <person name="LaButti K."/>
            <person name="Lipzen A."/>
            <person name="Morin E."/>
            <person name="Grigoriev I.V."/>
            <person name="Henrissat B."/>
            <person name="Lindahl B."/>
            <person name="Martin F."/>
        </authorList>
    </citation>
    <scope>NUCLEOTIDE SEQUENCE</scope>
    <source>
        <strain evidence="14">JB14</strain>
    </source>
</reference>
<evidence type="ECO:0000256" key="1">
    <source>
        <dbReference type="ARBA" id="ARBA00004613"/>
    </source>
</evidence>
<evidence type="ECO:0000256" key="7">
    <source>
        <dbReference type="ARBA" id="ARBA00022801"/>
    </source>
</evidence>
<dbReference type="UniPathway" id="UPA00114"/>
<dbReference type="InterPro" id="IPR044993">
    <property type="entry name" value="BXL"/>
</dbReference>
<evidence type="ECO:0000256" key="5">
    <source>
        <dbReference type="ARBA" id="ARBA00022651"/>
    </source>
</evidence>
<keyword evidence="15" id="KW-1185">Reference proteome</keyword>
<dbReference type="Gene3D" id="3.40.50.1700">
    <property type="entry name" value="Glycoside hydrolase family 3 C-terminal domain"/>
    <property type="match status" value="1"/>
</dbReference>
<dbReference type="EC" id="3.2.1.37" evidence="11"/>
<keyword evidence="4" id="KW-0964">Secreted</keyword>
<dbReference type="SUPFAM" id="SSF52279">
    <property type="entry name" value="Beta-D-glucan exohydrolase, C-terminal domain"/>
    <property type="match status" value="1"/>
</dbReference>
<comment type="similarity">
    <text evidence="3">Belongs to the glycosyl hydrolase 3 family.</text>
</comment>
<dbReference type="FunFam" id="3.40.50.1700:FF:000007">
    <property type="entry name" value="Exo-1,4-beta-xylosidase xlnD"/>
    <property type="match status" value="1"/>
</dbReference>
<dbReference type="InterPro" id="IPR026891">
    <property type="entry name" value="Fn3-like"/>
</dbReference>
<dbReference type="GO" id="GO:0046556">
    <property type="term" value="F:alpha-L-arabinofuranosidase activity"/>
    <property type="evidence" value="ECO:0007669"/>
    <property type="project" value="TreeGrafter"/>
</dbReference>
<dbReference type="InterPro" id="IPR017853">
    <property type="entry name" value="GH"/>
</dbReference>
<keyword evidence="5" id="KW-0858">Xylan degradation</keyword>